<dbReference type="InterPro" id="IPR011260">
    <property type="entry name" value="RNAP_asu_C"/>
</dbReference>
<keyword evidence="7 11" id="KW-0804">Transcription</keyword>
<name>A0A9D1G753_9FIRM</name>
<dbReference type="InterPro" id="IPR011773">
    <property type="entry name" value="DNA-dir_RpoA"/>
</dbReference>
<evidence type="ECO:0000256" key="10">
    <source>
        <dbReference type="ARBA" id="ARBA00048552"/>
    </source>
</evidence>
<comment type="caution">
    <text evidence="13">The sequence shown here is derived from an EMBL/GenBank/DDBJ whole genome shotgun (WGS) entry which is preliminary data.</text>
</comment>
<evidence type="ECO:0000256" key="6">
    <source>
        <dbReference type="ARBA" id="ARBA00022695"/>
    </source>
</evidence>
<evidence type="ECO:0000256" key="8">
    <source>
        <dbReference type="ARBA" id="ARBA00032524"/>
    </source>
</evidence>
<feature type="domain" description="DNA-directed RNA polymerase RpoA/D/Rpb3-type" evidence="12">
    <location>
        <begin position="20"/>
        <end position="230"/>
    </location>
</feature>
<reference evidence="13" key="1">
    <citation type="submission" date="2020-10" db="EMBL/GenBank/DDBJ databases">
        <authorList>
            <person name="Gilroy R."/>
        </authorList>
    </citation>
    <scope>NUCLEOTIDE SEQUENCE</scope>
    <source>
        <strain evidence="13">14508</strain>
    </source>
</reference>
<dbReference type="NCBIfam" id="NF003513">
    <property type="entry name" value="PRK05182.1-2"/>
    <property type="match status" value="1"/>
</dbReference>
<proteinExistence type="inferred from homology"/>
<dbReference type="Proteomes" id="UP000886893">
    <property type="component" value="Unassembled WGS sequence"/>
</dbReference>
<dbReference type="SUPFAM" id="SSF47789">
    <property type="entry name" value="C-terminal domain of RNA polymerase alpha subunit"/>
    <property type="match status" value="1"/>
</dbReference>
<dbReference type="GO" id="GO:0005737">
    <property type="term" value="C:cytoplasm"/>
    <property type="evidence" value="ECO:0007669"/>
    <property type="project" value="UniProtKB-ARBA"/>
</dbReference>
<evidence type="ECO:0000256" key="4">
    <source>
        <dbReference type="ARBA" id="ARBA00022478"/>
    </source>
</evidence>
<comment type="domain">
    <text evidence="11">The N-terminal domain is essential for RNAP assembly and basal transcription, whereas the C-terminal domain is involved in interaction with transcriptional regulators and with upstream promoter elements.</text>
</comment>
<dbReference type="Gene3D" id="2.170.120.12">
    <property type="entry name" value="DNA-directed RNA polymerase, insert domain"/>
    <property type="match status" value="1"/>
</dbReference>
<evidence type="ECO:0000256" key="1">
    <source>
        <dbReference type="ARBA" id="ARBA00007123"/>
    </source>
</evidence>
<dbReference type="FunFam" id="2.170.120.12:FF:000001">
    <property type="entry name" value="DNA-directed RNA polymerase subunit alpha"/>
    <property type="match status" value="1"/>
</dbReference>
<dbReference type="InterPro" id="IPR011263">
    <property type="entry name" value="DNA-dir_RNA_pol_RpoA/D/Rpb3"/>
</dbReference>
<dbReference type="HAMAP" id="MF_00059">
    <property type="entry name" value="RNApol_bact_RpoA"/>
    <property type="match status" value="1"/>
</dbReference>
<evidence type="ECO:0000256" key="5">
    <source>
        <dbReference type="ARBA" id="ARBA00022679"/>
    </source>
</evidence>
<comment type="subunit">
    <text evidence="11">Homodimer. The RNAP catalytic core consists of 2 alpha, 1 beta, 1 beta' and 1 omega subunit. When a sigma factor is associated with the core the holoenzyme is formed, which can initiate transcription.</text>
</comment>
<keyword evidence="4 11" id="KW-0240">DNA-directed RNA polymerase</keyword>
<dbReference type="GO" id="GO:0006351">
    <property type="term" value="P:DNA-templated transcription"/>
    <property type="evidence" value="ECO:0007669"/>
    <property type="project" value="UniProtKB-UniRule"/>
</dbReference>
<feature type="region of interest" description="Alpha C-terminal domain (alpha-CTD)" evidence="11">
    <location>
        <begin position="249"/>
        <end position="318"/>
    </location>
</feature>
<evidence type="ECO:0000256" key="9">
    <source>
        <dbReference type="ARBA" id="ARBA00033070"/>
    </source>
</evidence>
<comment type="similarity">
    <text evidence="1 11">Belongs to the RNA polymerase alpha chain family.</text>
</comment>
<evidence type="ECO:0000256" key="7">
    <source>
        <dbReference type="ARBA" id="ARBA00023163"/>
    </source>
</evidence>
<dbReference type="Gene3D" id="1.10.150.20">
    <property type="entry name" value="5' to 3' exonuclease, C-terminal subdomain"/>
    <property type="match status" value="1"/>
</dbReference>
<protein>
    <recommendedName>
        <fullName evidence="3 11">DNA-directed RNA polymerase subunit alpha</fullName>
        <shortName evidence="11">RNAP subunit alpha</shortName>
        <ecNumber evidence="2 11">2.7.7.6</ecNumber>
    </recommendedName>
    <alternativeName>
        <fullName evidence="9 11">RNA polymerase subunit alpha</fullName>
    </alternativeName>
    <alternativeName>
        <fullName evidence="8 11">Transcriptase subunit alpha</fullName>
    </alternativeName>
</protein>
<comment type="function">
    <text evidence="11">DNA-dependent RNA polymerase catalyzes the transcription of DNA into RNA using the four ribonucleoside triphosphates as substrates.</text>
</comment>
<dbReference type="SMART" id="SM00662">
    <property type="entry name" value="RPOLD"/>
    <property type="match status" value="1"/>
</dbReference>
<dbReference type="Pfam" id="PF03118">
    <property type="entry name" value="RNA_pol_A_CTD"/>
    <property type="match status" value="1"/>
</dbReference>
<evidence type="ECO:0000259" key="12">
    <source>
        <dbReference type="SMART" id="SM00662"/>
    </source>
</evidence>
<dbReference type="GO" id="GO:0003899">
    <property type="term" value="F:DNA-directed RNA polymerase activity"/>
    <property type="evidence" value="ECO:0007669"/>
    <property type="project" value="UniProtKB-UniRule"/>
</dbReference>
<dbReference type="GO" id="GO:0046983">
    <property type="term" value="F:protein dimerization activity"/>
    <property type="evidence" value="ECO:0007669"/>
    <property type="project" value="InterPro"/>
</dbReference>
<feature type="region of interest" description="Alpha N-terminal domain (alpha-NTD)" evidence="11">
    <location>
        <begin position="1"/>
        <end position="231"/>
    </location>
</feature>
<gene>
    <name evidence="11" type="primary">rpoA</name>
    <name evidence="13" type="ORF">IAD04_00965</name>
</gene>
<dbReference type="Gene3D" id="3.30.1360.10">
    <property type="entry name" value="RNA polymerase, RBP11-like subunit"/>
    <property type="match status" value="1"/>
</dbReference>
<dbReference type="NCBIfam" id="TIGR02027">
    <property type="entry name" value="rpoA"/>
    <property type="match status" value="1"/>
</dbReference>
<dbReference type="InterPro" id="IPR036643">
    <property type="entry name" value="RNApol_insert_sf"/>
</dbReference>
<sequence length="318" mass="35471">MDKFKKPEFKIDEYSVEQNHGKFIVEPLERGFGTTLGNALRRVLLSSLPGTAMYAVEIEGIRHEFSAIAGVEEDATSLILNLKAVNYVSESYAMNQESEIKLKVIGPKVVTANDFITPSGIDVINKDAYICTVAEGGSLDATIYVKTGRGYVLAEKNKSNKLPFGTIPTDSNFTPIKKVAFEVEPTRVGHDSNYDRLIMDVTTNGACTPQEAIALSAKIIIEHLELFAKLETLSIFDEKVIDDSQVEEHDKYQDMSIEELDLSVRSYNCLKRANILTVQELTQKTEEDMMKVRNLGKKSLKEVREKLKACGLSFKISD</sequence>
<dbReference type="Pfam" id="PF01000">
    <property type="entry name" value="RNA_pol_A_bac"/>
    <property type="match status" value="1"/>
</dbReference>
<dbReference type="SUPFAM" id="SSF56553">
    <property type="entry name" value="Insert subdomain of RNA polymerase alpha subunit"/>
    <property type="match status" value="1"/>
</dbReference>
<dbReference type="GO" id="GO:0000428">
    <property type="term" value="C:DNA-directed RNA polymerase complex"/>
    <property type="evidence" value="ECO:0007669"/>
    <property type="project" value="UniProtKB-KW"/>
</dbReference>
<organism evidence="13 14">
    <name type="scientific">Candidatus Caccosoma faecigallinarum</name>
    <dbReference type="NCBI Taxonomy" id="2840720"/>
    <lineage>
        <taxon>Bacteria</taxon>
        <taxon>Bacillati</taxon>
        <taxon>Bacillota</taxon>
        <taxon>Bacillota incertae sedis</taxon>
        <taxon>Candidatus Caccosoma</taxon>
    </lineage>
</organism>
<dbReference type="EMBL" id="DVKI01000031">
    <property type="protein sequence ID" value="HIT16936.1"/>
    <property type="molecule type" value="Genomic_DNA"/>
</dbReference>
<evidence type="ECO:0000256" key="2">
    <source>
        <dbReference type="ARBA" id="ARBA00012418"/>
    </source>
</evidence>
<keyword evidence="6 11" id="KW-0548">Nucleotidyltransferase</keyword>
<dbReference type="NCBIfam" id="NF003519">
    <property type="entry name" value="PRK05182.2-5"/>
    <property type="match status" value="1"/>
</dbReference>
<reference evidence="13" key="2">
    <citation type="journal article" date="2021" name="PeerJ">
        <title>Extensive microbial diversity within the chicken gut microbiome revealed by metagenomics and culture.</title>
        <authorList>
            <person name="Gilroy R."/>
            <person name="Ravi A."/>
            <person name="Getino M."/>
            <person name="Pursley I."/>
            <person name="Horton D.L."/>
            <person name="Alikhan N.F."/>
            <person name="Baker D."/>
            <person name="Gharbi K."/>
            <person name="Hall N."/>
            <person name="Watson M."/>
            <person name="Adriaenssens E.M."/>
            <person name="Foster-Nyarko E."/>
            <person name="Jarju S."/>
            <person name="Secka A."/>
            <person name="Antonio M."/>
            <person name="Oren A."/>
            <person name="Chaudhuri R.R."/>
            <person name="La Ragione R."/>
            <person name="Hildebrand F."/>
            <person name="Pallen M.J."/>
        </authorList>
    </citation>
    <scope>NUCLEOTIDE SEQUENCE</scope>
    <source>
        <strain evidence="13">14508</strain>
    </source>
</reference>
<evidence type="ECO:0000313" key="14">
    <source>
        <dbReference type="Proteomes" id="UP000886893"/>
    </source>
</evidence>
<dbReference type="GO" id="GO:0003677">
    <property type="term" value="F:DNA binding"/>
    <property type="evidence" value="ECO:0007669"/>
    <property type="project" value="UniProtKB-UniRule"/>
</dbReference>
<dbReference type="Pfam" id="PF01193">
    <property type="entry name" value="RNA_pol_L"/>
    <property type="match status" value="1"/>
</dbReference>
<dbReference type="SUPFAM" id="SSF55257">
    <property type="entry name" value="RBP11-like subunits of RNA polymerase"/>
    <property type="match status" value="1"/>
</dbReference>
<evidence type="ECO:0000256" key="11">
    <source>
        <dbReference type="HAMAP-Rule" id="MF_00059"/>
    </source>
</evidence>
<accession>A0A9D1G753</accession>
<dbReference type="InterPro" id="IPR011262">
    <property type="entry name" value="DNA-dir_RNA_pol_insert"/>
</dbReference>
<evidence type="ECO:0000313" key="13">
    <source>
        <dbReference type="EMBL" id="HIT16936.1"/>
    </source>
</evidence>
<evidence type="ECO:0000256" key="3">
    <source>
        <dbReference type="ARBA" id="ARBA00015972"/>
    </source>
</evidence>
<keyword evidence="5 11" id="KW-0808">Transferase</keyword>
<dbReference type="InterPro" id="IPR036603">
    <property type="entry name" value="RBP11-like"/>
</dbReference>
<comment type="catalytic activity">
    <reaction evidence="10 11">
        <text>RNA(n) + a ribonucleoside 5'-triphosphate = RNA(n+1) + diphosphate</text>
        <dbReference type="Rhea" id="RHEA:21248"/>
        <dbReference type="Rhea" id="RHEA-COMP:14527"/>
        <dbReference type="Rhea" id="RHEA-COMP:17342"/>
        <dbReference type="ChEBI" id="CHEBI:33019"/>
        <dbReference type="ChEBI" id="CHEBI:61557"/>
        <dbReference type="ChEBI" id="CHEBI:140395"/>
        <dbReference type="EC" id="2.7.7.6"/>
    </reaction>
</comment>
<dbReference type="CDD" id="cd06928">
    <property type="entry name" value="RNAP_alpha_NTD"/>
    <property type="match status" value="1"/>
</dbReference>
<dbReference type="AlphaFoldDB" id="A0A9D1G753"/>
<dbReference type="EC" id="2.7.7.6" evidence="2 11"/>